<dbReference type="AlphaFoldDB" id="A0A517VXP3"/>
<evidence type="ECO:0000313" key="2">
    <source>
        <dbReference type="Proteomes" id="UP000318704"/>
    </source>
</evidence>
<evidence type="ECO:0000313" key="1">
    <source>
        <dbReference type="EMBL" id="QDT97776.1"/>
    </source>
</evidence>
<dbReference type="EMBL" id="CP037920">
    <property type="protein sequence ID" value="QDT97776.1"/>
    <property type="molecule type" value="Genomic_DNA"/>
</dbReference>
<dbReference type="Proteomes" id="UP000318704">
    <property type="component" value="Chromosome"/>
</dbReference>
<organism evidence="1 2">
    <name type="scientific">Gimesia aquarii</name>
    <dbReference type="NCBI Taxonomy" id="2527964"/>
    <lineage>
        <taxon>Bacteria</taxon>
        <taxon>Pseudomonadati</taxon>
        <taxon>Planctomycetota</taxon>
        <taxon>Planctomycetia</taxon>
        <taxon>Planctomycetales</taxon>
        <taxon>Planctomycetaceae</taxon>
        <taxon>Gimesia</taxon>
    </lineage>
</organism>
<protein>
    <submittedName>
        <fullName evidence="1">Uncharacterized protein</fullName>
    </submittedName>
</protein>
<gene>
    <name evidence="1" type="ORF">V144x_32580</name>
</gene>
<dbReference type="KEGG" id="gaw:V144x_32580"/>
<name>A0A517VXP3_9PLAN</name>
<proteinExistence type="predicted"/>
<reference evidence="1 2" key="1">
    <citation type="submission" date="2019-03" db="EMBL/GenBank/DDBJ databases">
        <title>Deep-cultivation of Planctomycetes and their phenomic and genomic characterization uncovers novel biology.</title>
        <authorList>
            <person name="Wiegand S."/>
            <person name="Jogler M."/>
            <person name="Boedeker C."/>
            <person name="Pinto D."/>
            <person name="Vollmers J."/>
            <person name="Rivas-Marin E."/>
            <person name="Kohn T."/>
            <person name="Peeters S.H."/>
            <person name="Heuer A."/>
            <person name="Rast P."/>
            <person name="Oberbeckmann S."/>
            <person name="Bunk B."/>
            <person name="Jeske O."/>
            <person name="Meyerdierks A."/>
            <person name="Storesund J.E."/>
            <person name="Kallscheuer N."/>
            <person name="Luecker S."/>
            <person name="Lage O.M."/>
            <person name="Pohl T."/>
            <person name="Merkel B.J."/>
            <person name="Hornburger P."/>
            <person name="Mueller R.-W."/>
            <person name="Bruemmer F."/>
            <person name="Labrenz M."/>
            <person name="Spormann A.M."/>
            <person name="Op den Camp H."/>
            <person name="Overmann J."/>
            <person name="Amann R."/>
            <person name="Jetten M.S.M."/>
            <person name="Mascher T."/>
            <person name="Medema M.H."/>
            <person name="Devos D.P."/>
            <person name="Kaster A.-K."/>
            <person name="Ovreas L."/>
            <person name="Rohde M."/>
            <person name="Galperin M.Y."/>
            <person name="Jogler C."/>
        </authorList>
    </citation>
    <scope>NUCLEOTIDE SEQUENCE [LARGE SCALE GENOMIC DNA]</scope>
    <source>
        <strain evidence="1 2">V144</strain>
    </source>
</reference>
<accession>A0A517VXP3</accession>
<sequence>MPLVKRFDESTSHQVGTNFSDGLVAAILQVLNILRDLVSEIEPKAHREVIRFAAAIHQWVLTDRGTAETLPTRADYRISMSSRS</sequence>